<feature type="non-terminal residue" evidence="2">
    <location>
        <position position="79"/>
    </location>
</feature>
<protein>
    <submittedName>
        <fullName evidence="2">Uncharacterized protein</fullName>
    </submittedName>
</protein>
<keyword evidence="3" id="KW-1185">Reference proteome</keyword>
<accession>A0AAW1Z0G1</accession>
<feature type="non-terminal residue" evidence="2">
    <location>
        <position position="1"/>
    </location>
</feature>
<evidence type="ECO:0000313" key="2">
    <source>
        <dbReference type="EMBL" id="KAK9953647.1"/>
    </source>
</evidence>
<gene>
    <name evidence="2" type="ORF">ABG768_017625</name>
</gene>
<evidence type="ECO:0000256" key="1">
    <source>
        <dbReference type="SAM" id="MobiDB-lite"/>
    </source>
</evidence>
<sequence>APASFGAWALSAASRPLILPNGDCLFTANLNPQTTGLPQPESAQSQQPSTTPQPLTPSLGPSSTQAWGPPMPLQQHHLS</sequence>
<evidence type="ECO:0000313" key="3">
    <source>
        <dbReference type="Proteomes" id="UP001479290"/>
    </source>
</evidence>
<name>A0AAW1Z0G1_CULAL</name>
<organism evidence="2 3">
    <name type="scientific">Culter alburnus</name>
    <name type="common">Topmouth culter</name>
    <dbReference type="NCBI Taxonomy" id="194366"/>
    <lineage>
        <taxon>Eukaryota</taxon>
        <taxon>Metazoa</taxon>
        <taxon>Chordata</taxon>
        <taxon>Craniata</taxon>
        <taxon>Vertebrata</taxon>
        <taxon>Euteleostomi</taxon>
        <taxon>Actinopterygii</taxon>
        <taxon>Neopterygii</taxon>
        <taxon>Teleostei</taxon>
        <taxon>Ostariophysi</taxon>
        <taxon>Cypriniformes</taxon>
        <taxon>Xenocyprididae</taxon>
        <taxon>Xenocypridinae</taxon>
        <taxon>Culter</taxon>
    </lineage>
</organism>
<dbReference type="Proteomes" id="UP001479290">
    <property type="component" value="Unassembled WGS sequence"/>
</dbReference>
<dbReference type="AlphaFoldDB" id="A0AAW1Z0G1"/>
<dbReference type="EMBL" id="JAWDJR010000023">
    <property type="protein sequence ID" value="KAK9953647.1"/>
    <property type="molecule type" value="Genomic_DNA"/>
</dbReference>
<proteinExistence type="predicted"/>
<feature type="region of interest" description="Disordered" evidence="1">
    <location>
        <begin position="30"/>
        <end position="79"/>
    </location>
</feature>
<reference evidence="2 3" key="1">
    <citation type="submission" date="2024-05" db="EMBL/GenBank/DDBJ databases">
        <title>A high-quality chromosomal-level genome assembly of Topmouth culter (Culter alburnus).</title>
        <authorList>
            <person name="Zhao H."/>
        </authorList>
    </citation>
    <scope>NUCLEOTIDE SEQUENCE [LARGE SCALE GENOMIC DNA]</scope>
    <source>
        <strain evidence="2">CATC2023</strain>
        <tissue evidence="2">Muscle</tissue>
    </source>
</reference>
<feature type="compositionally biased region" description="Low complexity" evidence="1">
    <location>
        <begin position="37"/>
        <end position="65"/>
    </location>
</feature>
<comment type="caution">
    <text evidence="2">The sequence shown here is derived from an EMBL/GenBank/DDBJ whole genome shotgun (WGS) entry which is preliminary data.</text>
</comment>